<sequence length="40" mass="4500">MKWYLQGEGNTQEILCEDTIAKILPDLASVSNLLSKMQMS</sequence>
<gene>
    <name evidence="1" type="ORF">GHA_01710</name>
</gene>
<reference evidence="1" key="1">
    <citation type="submission" date="2020-05" db="EMBL/GenBank/DDBJ databases">
        <authorList>
            <person name="Delgado-Blas J."/>
        </authorList>
    </citation>
    <scope>NUCLEOTIDE SEQUENCE</scope>
    <source>
        <strain evidence="1">BB1453</strain>
    </source>
</reference>
<evidence type="ECO:0000313" key="1">
    <source>
        <dbReference type="EMBL" id="CAB5688037.1"/>
    </source>
</evidence>
<dbReference type="AlphaFoldDB" id="A0A9N8GZ51"/>
<evidence type="ECO:0000313" key="2">
    <source>
        <dbReference type="Proteomes" id="UP000834611"/>
    </source>
</evidence>
<dbReference type="EMBL" id="CAHPSF010000003">
    <property type="protein sequence ID" value="CAB5688037.1"/>
    <property type="molecule type" value="Genomic_DNA"/>
</dbReference>
<accession>A0A9N8GZ51</accession>
<dbReference type="Proteomes" id="UP000834611">
    <property type="component" value="Unassembled WGS sequence"/>
</dbReference>
<name>A0A9N8GZ51_PRORE</name>
<organism evidence="1 2">
    <name type="scientific">Providencia rettgeri</name>
    <dbReference type="NCBI Taxonomy" id="587"/>
    <lineage>
        <taxon>Bacteria</taxon>
        <taxon>Pseudomonadati</taxon>
        <taxon>Pseudomonadota</taxon>
        <taxon>Gammaproteobacteria</taxon>
        <taxon>Enterobacterales</taxon>
        <taxon>Morganellaceae</taxon>
        <taxon>Providencia</taxon>
    </lineage>
</organism>
<protein>
    <submittedName>
        <fullName evidence="1">Uncharacterized protein</fullName>
    </submittedName>
</protein>
<comment type="caution">
    <text evidence="1">The sequence shown here is derived from an EMBL/GenBank/DDBJ whole genome shotgun (WGS) entry which is preliminary data.</text>
</comment>
<proteinExistence type="predicted"/>